<feature type="region of interest" description="Disordered" evidence="1">
    <location>
        <begin position="42"/>
        <end position="80"/>
    </location>
</feature>
<reference evidence="2 3" key="1">
    <citation type="submission" date="2019-12" db="EMBL/GenBank/DDBJ databases">
        <authorList>
            <person name="Lee S.D."/>
        </authorList>
    </citation>
    <scope>NUCLEOTIDE SEQUENCE [LARGE SCALE GENOMIC DNA]</scope>
    <source>
        <strain evidence="2 3">GH3-10</strain>
    </source>
</reference>
<proteinExistence type="predicted"/>
<name>A0A844X9H8_9SPHN</name>
<dbReference type="EMBL" id="WUBR01000001">
    <property type="protein sequence ID" value="MWV26606.1"/>
    <property type="molecule type" value="Genomic_DNA"/>
</dbReference>
<protein>
    <recommendedName>
        <fullName evidence="4">Copper resistance protein NlpE</fullName>
    </recommendedName>
</protein>
<reference evidence="2 3" key="2">
    <citation type="submission" date="2020-02" db="EMBL/GenBank/DDBJ databases">
        <title>Erythrobacter dongmakensis sp. nov., isolated from a tidal mudflat.</title>
        <authorList>
            <person name="Kim I.S."/>
        </authorList>
    </citation>
    <scope>NUCLEOTIDE SEQUENCE [LARGE SCALE GENOMIC DNA]</scope>
    <source>
        <strain evidence="2 3">GH3-10</strain>
    </source>
</reference>
<accession>A0A844X9H8</accession>
<dbReference type="Proteomes" id="UP000461409">
    <property type="component" value="Unassembled WGS sequence"/>
</dbReference>
<feature type="compositionally biased region" description="Low complexity" evidence="1">
    <location>
        <begin position="42"/>
        <end position="54"/>
    </location>
</feature>
<dbReference type="AlphaFoldDB" id="A0A844X9H8"/>
<feature type="compositionally biased region" description="Basic and acidic residues" evidence="1">
    <location>
        <begin position="152"/>
        <end position="163"/>
    </location>
</feature>
<sequence length="172" mass="18286">MRKFIAITAAAPLALLAACGDSEPADDMETAPVETTMAADDATATMPADGPATTLDDSGDFSGTYNMQGDDGTSRSVTLNSADDSYEYTAADGTTRTGNYTRMDDGYRLQIEDFDGSPGYFTFSNGDLVRLQNDANVEEGMTVQGERYSNGNRDDAVFSREPELGSPVAPQN</sequence>
<dbReference type="PROSITE" id="PS51257">
    <property type="entry name" value="PROKAR_LIPOPROTEIN"/>
    <property type="match status" value="1"/>
</dbReference>
<gene>
    <name evidence="2" type="ORF">GRF63_01690</name>
</gene>
<keyword evidence="3" id="KW-1185">Reference proteome</keyword>
<evidence type="ECO:0000313" key="3">
    <source>
        <dbReference type="Proteomes" id="UP000461409"/>
    </source>
</evidence>
<evidence type="ECO:0000313" key="2">
    <source>
        <dbReference type="EMBL" id="MWV26606.1"/>
    </source>
</evidence>
<feature type="region of interest" description="Disordered" evidence="1">
    <location>
        <begin position="142"/>
        <end position="172"/>
    </location>
</feature>
<dbReference type="RefSeq" id="WP_160484281.1">
    <property type="nucleotide sequence ID" value="NZ_WUBR01000001.1"/>
</dbReference>
<evidence type="ECO:0008006" key="4">
    <source>
        <dbReference type="Google" id="ProtNLM"/>
    </source>
</evidence>
<evidence type="ECO:0000256" key="1">
    <source>
        <dbReference type="SAM" id="MobiDB-lite"/>
    </source>
</evidence>
<organism evidence="2 3">
    <name type="scientific">Aurantiacibacter rhizosphaerae</name>
    <dbReference type="NCBI Taxonomy" id="2691582"/>
    <lineage>
        <taxon>Bacteria</taxon>
        <taxon>Pseudomonadati</taxon>
        <taxon>Pseudomonadota</taxon>
        <taxon>Alphaproteobacteria</taxon>
        <taxon>Sphingomonadales</taxon>
        <taxon>Erythrobacteraceae</taxon>
        <taxon>Aurantiacibacter</taxon>
    </lineage>
</organism>
<comment type="caution">
    <text evidence="2">The sequence shown here is derived from an EMBL/GenBank/DDBJ whole genome shotgun (WGS) entry which is preliminary data.</text>
</comment>